<dbReference type="InterPro" id="IPR000618">
    <property type="entry name" value="Insect_cuticle"/>
</dbReference>
<comment type="caution">
    <text evidence="2">The sequence shown here is derived from an EMBL/GenBank/DDBJ whole genome shotgun (WGS) entry which is preliminary data.</text>
</comment>
<gene>
    <name evidence="2" type="ORF">pipiens_001318</name>
</gene>
<dbReference type="AlphaFoldDB" id="A0ABD1D3H2"/>
<dbReference type="EMBL" id="JBEHCU010007815">
    <property type="protein sequence ID" value="KAL1391621.1"/>
    <property type="molecule type" value="Genomic_DNA"/>
</dbReference>
<proteinExistence type="predicted"/>
<name>A0ABD1D3H2_CULPP</name>
<dbReference type="PANTHER" id="PTHR10380">
    <property type="entry name" value="CUTICLE PROTEIN"/>
    <property type="match status" value="1"/>
</dbReference>
<dbReference type="GO" id="GO:0042302">
    <property type="term" value="F:structural constituent of cuticle"/>
    <property type="evidence" value="ECO:0007669"/>
    <property type="project" value="UniProtKB-UniRule"/>
</dbReference>
<evidence type="ECO:0000313" key="3">
    <source>
        <dbReference type="Proteomes" id="UP001562425"/>
    </source>
</evidence>
<evidence type="ECO:0000256" key="1">
    <source>
        <dbReference type="PROSITE-ProRule" id="PRU00497"/>
    </source>
</evidence>
<dbReference type="PROSITE" id="PS51155">
    <property type="entry name" value="CHIT_BIND_RR_2"/>
    <property type="match status" value="1"/>
</dbReference>
<dbReference type="PANTHER" id="PTHR10380:SF196">
    <property type="entry name" value="CUTICULAR PROTEIN 72EA"/>
    <property type="match status" value="1"/>
</dbReference>
<evidence type="ECO:0000313" key="2">
    <source>
        <dbReference type="EMBL" id="KAL1391621.1"/>
    </source>
</evidence>
<protein>
    <recommendedName>
        <fullName evidence="4">Cuticle protein 6</fullName>
    </recommendedName>
</protein>
<keyword evidence="3" id="KW-1185">Reference proteome</keyword>
<dbReference type="Pfam" id="PF00379">
    <property type="entry name" value="Chitin_bind_4"/>
    <property type="match status" value="1"/>
</dbReference>
<keyword evidence="1" id="KW-0193">Cuticle</keyword>
<dbReference type="Proteomes" id="UP001562425">
    <property type="component" value="Unassembled WGS sequence"/>
</dbReference>
<dbReference type="InterPro" id="IPR050468">
    <property type="entry name" value="Cuticle_Struct_Prot"/>
</dbReference>
<accession>A0ABD1D3H2</accession>
<organism evidence="2 3">
    <name type="scientific">Culex pipiens pipiens</name>
    <name type="common">Northern house mosquito</name>
    <dbReference type="NCBI Taxonomy" id="38569"/>
    <lineage>
        <taxon>Eukaryota</taxon>
        <taxon>Metazoa</taxon>
        <taxon>Ecdysozoa</taxon>
        <taxon>Arthropoda</taxon>
        <taxon>Hexapoda</taxon>
        <taxon>Insecta</taxon>
        <taxon>Pterygota</taxon>
        <taxon>Neoptera</taxon>
        <taxon>Endopterygota</taxon>
        <taxon>Diptera</taxon>
        <taxon>Nematocera</taxon>
        <taxon>Culicoidea</taxon>
        <taxon>Culicidae</taxon>
        <taxon>Culicinae</taxon>
        <taxon>Culicini</taxon>
        <taxon>Culex</taxon>
        <taxon>Culex</taxon>
    </lineage>
</organism>
<sequence>MIYNKTGVKLMTICPGATETAIYNTAGTSILTFPWMFSYGDQLCETFKTQKPEAVGKAVAKIITNAELSSQYHAQDSLGQYSYGYNGGLSAKAETKSFDGVTRGSYSYLDAENKLQTVSYTADALNGFRAQASNLPQAPVEARVAPAPVQDTPEVAKARADHLVAVEEAKVRNANAASSDESAIVVSAAPAAVAPIAPIVPQIATYAAPIALAPASGFAYSHSTVNLKPEVYAAAPAPVATIAAAPASFAYQTYSAAAPALYNTWSQAPAYAYSYGAPAFYAANTAAVPLPVQDTPEVMQAKAEHFAAVAEAKARNLQ</sequence>
<evidence type="ECO:0008006" key="4">
    <source>
        <dbReference type="Google" id="ProtNLM"/>
    </source>
</evidence>
<reference evidence="2 3" key="1">
    <citation type="submission" date="2024-05" db="EMBL/GenBank/DDBJ databases">
        <title>Culex pipiens pipiens assembly and annotation.</title>
        <authorList>
            <person name="Alout H."/>
            <person name="Durand T."/>
        </authorList>
    </citation>
    <scope>NUCLEOTIDE SEQUENCE [LARGE SCALE GENOMIC DNA]</scope>
    <source>
        <strain evidence="2">HA-2024</strain>
        <tissue evidence="2">Whole body</tissue>
    </source>
</reference>